<sequence>MGCRVSKVVVNKKEAANYYGIIGTRPKLIARSDYKTRRWSKFPSDRKQVTNHGLITLWHDPSCKLYNQILDVIPDLRVVRINILRVGPRGSPKPVKLAITIWPNTVKGHLAWHLAIGCRTVLRKYGVWDVEVEISEDRWAEKRRVAKRVEVDEKSSGR</sequence>
<evidence type="ECO:0000313" key="2">
    <source>
        <dbReference type="EMBL" id="CEG04160.1"/>
    </source>
</evidence>
<dbReference type="EMBL" id="CBMG010000518">
    <property type="protein sequence ID" value="CEG03315.1"/>
    <property type="molecule type" value="Genomic_DNA"/>
</dbReference>
<name>A0A096PE09_9HYPO</name>
<dbReference type="AlphaFoldDB" id="A0A096PE09"/>
<gene>
    <name evidence="1" type="ORF">BN851_0027100</name>
</gene>
<accession>A0A096PE09</accession>
<dbReference type="EMBL" id="HG321636">
    <property type="protein sequence ID" value="CEG04160.1"/>
    <property type="molecule type" value="Genomic_DNA"/>
</dbReference>
<organism evidence="1">
    <name type="scientific">Fusarium acuminatum CS5907</name>
    <dbReference type="NCBI Taxonomy" id="1318461"/>
    <lineage>
        <taxon>Eukaryota</taxon>
        <taxon>Fungi</taxon>
        <taxon>Dikarya</taxon>
        <taxon>Ascomycota</taxon>
        <taxon>Pezizomycotina</taxon>
        <taxon>Sordariomycetes</taxon>
        <taxon>Hypocreomycetidae</taxon>
        <taxon>Hypocreales</taxon>
        <taxon>Nectriaceae</taxon>
        <taxon>Fusarium</taxon>
        <taxon>Fusarium tricinctum species complex</taxon>
    </lineage>
</organism>
<proteinExistence type="predicted"/>
<reference evidence="1" key="1">
    <citation type="submission" date="2013-05" db="EMBL/GenBank/DDBJ databases">
        <title>Draft genome sequences of six wheat associated Fusarium spp. isolates.</title>
        <authorList>
            <person name="Moolhuijzen P.M."/>
            <person name="Manners J.M."/>
            <person name="Wilcox S."/>
            <person name="Bellgard M.I."/>
            <person name="Gardiner D.M."/>
        </authorList>
    </citation>
    <scope>NUCLEOTIDE SEQUENCE</scope>
    <source>
        <strain evidence="1">CS5907</strain>
    </source>
</reference>
<protein>
    <submittedName>
        <fullName evidence="2">Genomic scaffold, CS5907_Ctg0116</fullName>
    </submittedName>
    <submittedName>
        <fullName evidence="1">WGS project CBMG000000000 data, contig CS5907-c000519</fullName>
    </submittedName>
</protein>
<evidence type="ECO:0000313" key="1">
    <source>
        <dbReference type="EMBL" id="CEG03315.1"/>
    </source>
</evidence>